<dbReference type="SUPFAM" id="SSF56731">
    <property type="entry name" value="DNA primase core"/>
    <property type="match status" value="1"/>
</dbReference>
<dbReference type="GO" id="GO:0008270">
    <property type="term" value="F:zinc ion binding"/>
    <property type="evidence" value="ECO:0007669"/>
    <property type="project" value="UniProtKB-UniRule"/>
</dbReference>
<dbReference type="InterPro" id="IPR006295">
    <property type="entry name" value="DNA_primase_DnaG"/>
</dbReference>
<dbReference type="FunFam" id="3.90.580.10:FF:000001">
    <property type="entry name" value="DNA primase"/>
    <property type="match status" value="1"/>
</dbReference>
<dbReference type="Pfam" id="PF01807">
    <property type="entry name" value="Zn_ribbon_DnaG"/>
    <property type="match status" value="1"/>
</dbReference>
<dbReference type="HAMAP" id="MF_00974">
    <property type="entry name" value="DNA_primase_DnaG"/>
    <property type="match status" value="1"/>
</dbReference>
<reference evidence="16 17" key="1">
    <citation type="journal article" date="2018" name="Mar. Genomics">
        <title>Complete genome sequence of Marinifilaceae bacterium strain SPP2, isolated from the Antarctic marine sediment.</title>
        <authorList>
            <person name="Watanabe M."/>
            <person name="Kojima H."/>
            <person name="Fukui M."/>
        </authorList>
    </citation>
    <scope>NUCLEOTIDE SEQUENCE [LARGE SCALE GENOMIC DNA]</scope>
    <source>
        <strain evidence="16 17">SPP2</strain>
    </source>
</reference>
<dbReference type="GO" id="GO:1990077">
    <property type="term" value="C:primosome complex"/>
    <property type="evidence" value="ECO:0007669"/>
    <property type="project" value="UniProtKB-KW"/>
</dbReference>
<dbReference type="Gene3D" id="3.90.980.10">
    <property type="entry name" value="DNA primase, catalytic core, N-terminal domain"/>
    <property type="match status" value="1"/>
</dbReference>
<keyword evidence="2 12" id="KW-0639">Primosome</keyword>
<evidence type="ECO:0000256" key="10">
    <source>
        <dbReference type="ARBA" id="ARBA00023125"/>
    </source>
</evidence>
<keyword evidence="3 12" id="KW-0808">Transferase</keyword>
<keyword evidence="10 12" id="KW-0238">DNA-binding</keyword>
<dbReference type="FunFam" id="3.40.1360.10:FF:000002">
    <property type="entry name" value="DNA primase"/>
    <property type="match status" value="1"/>
</dbReference>
<dbReference type="InterPro" id="IPR036977">
    <property type="entry name" value="DNA_primase_Znf_CHC2"/>
</dbReference>
<comment type="cofactor">
    <cofactor evidence="12 13 14">
        <name>Zn(2+)</name>
        <dbReference type="ChEBI" id="CHEBI:29105"/>
    </cofactor>
    <text evidence="12 13 14">Binds 1 zinc ion per monomer.</text>
</comment>
<protein>
    <recommendedName>
        <fullName evidence="12 13">DNA primase</fullName>
        <ecNumber evidence="12">2.7.7.101</ecNumber>
    </recommendedName>
</protein>
<dbReference type="KEGG" id="mbas:ALGA_1848"/>
<name>A0A1Y1CIW7_9BACT</name>
<keyword evidence="17" id="KW-1185">Reference proteome</keyword>
<evidence type="ECO:0000313" key="17">
    <source>
        <dbReference type="Proteomes" id="UP000218267"/>
    </source>
</evidence>
<dbReference type="Proteomes" id="UP000218267">
    <property type="component" value="Chromosome"/>
</dbReference>
<evidence type="ECO:0000313" key="16">
    <source>
        <dbReference type="EMBL" id="BAX80220.1"/>
    </source>
</evidence>
<dbReference type="RefSeq" id="WP_096433558.1">
    <property type="nucleotide sequence ID" value="NZ_AP018042.1"/>
</dbReference>
<keyword evidence="9" id="KW-0460">Magnesium</keyword>
<keyword evidence="5 12" id="KW-0235">DNA replication</keyword>
<dbReference type="InterPro" id="IPR050219">
    <property type="entry name" value="DnaG_primase"/>
</dbReference>
<dbReference type="InterPro" id="IPR030846">
    <property type="entry name" value="DnaG_bac"/>
</dbReference>
<evidence type="ECO:0000256" key="13">
    <source>
        <dbReference type="PIRNR" id="PIRNR002811"/>
    </source>
</evidence>
<evidence type="ECO:0000256" key="2">
    <source>
        <dbReference type="ARBA" id="ARBA00022515"/>
    </source>
</evidence>
<proteinExistence type="inferred from homology"/>
<dbReference type="OrthoDB" id="9803773at2"/>
<organism evidence="16 17">
    <name type="scientific">Labilibaculum antarcticum</name>
    <dbReference type="NCBI Taxonomy" id="1717717"/>
    <lineage>
        <taxon>Bacteria</taxon>
        <taxon>Pseudomonadati</taxon>
        <taxon>Bacteroidota</taxon>
        <taxon>Bacteroidia</taxon>
        <taxon>Marinilabiliales</taxon>
        <taxon>Marinifilaceae</taxon>
        <taxon>Labilibaculum</taxon>
    </lineage>
</organism>
<dbReference type="CDD" id="cd03364">
    <property type="entry name" value="TOPRIM_DnaG_primases"/>
    <property type="match status" value="1"/>
</dbReference>
<keyword evidence="6 12" id="KW-0479">Metal-binding</keyword>
<dbReference type="AlphaFoldDB" id="A0A1Y1CIW7"/>
<dbReference type="Gene3D" id="3.40.1360.10">
    <property type="match status" value="1"/>
</dbReference>
<dbReference type="GO" id="GO:0005737">
    <property type="term" value="C:cytoplasm"/>
    <property type="evidence" value="ECO:0007669"/>
    <property type="project" value="TreeGrafter"/>
</dbReference>
<dbReference type="SMART" id="SM00493">
    <property type="entry name" value="TOPRIM"/>
    <property type="match status" value="1"/>
</dbReference>
<dbReference type="SMART" id="SM00400">
    <property type="entry name" value="ZnF_CHCC"/>
    <property type="match status" value="1"/>
</dbReference>
<dbReference type="InterPro" id="IPR037068">
    <property type="entry name" value="DNA_primase_core_N_sf"/>
</dbReference>
<keyword evidence="4 12" id="KW-0548">Nucleotidyltransferase</keyword>
<dbReference type="NCBIfam" id="TIGR01391">
    <property type="entry name" value="dnaG"/>
    <property type="match status" value="1"/>
</dbReference>
<dbReference type="Pfam" id="PF08275">
    <property type="entry name" value="DNAG_N"/>
    <property type="match status" value="1"/>
</dbReference>
<dbReference type="GO" id="GO:0003677">
    <property type="term" value="F:DNA binding"/>
    <property type="evidence" value="ECO:0007669"/>
    <property type="project" value="UniProtKB-KW"/>
</dbReference>
<comment type="subunit">
    <text evidence="12">Monomer. Interacts with DnaB.</text>
</comment>
<comment type="function">
    <text evidence="12 13">RNA polymerase that catalyzes the synthesis of short RNA molecules used as primers for DNA polymerase during DNA replication.</text>
</comment>
<dbReference type="Gene3D" id="3.90.580.10">
    <property type="entry name" value="Zinc finger, CHC2-type domain"/>
    <property type="match status" value="1"/>
</dbReference>
<comment type="similarity">
    <text evidence="12 13">Belongs to the DnaG primase family.</text>
</comment>
<comment type="domain">
    <text evidence="12">Contains an N-terminal zinc-binding domain, a central core domain that contains the primase activity, and a C-terminal DnaB-binding domain.</text>
</comment>
<dbReference type="PIRSF" id="PIRSF002811">
    <property type="entry name" value="DnaG"/>
    <property type="match status" value="1"/>
</dbReference>
<dbReference type="GO" id="GO:0003899">
    <property type="term" value="F:DNA-directed RNA polymerase activity"/>
    <property type="evidence" value="ECO:0007669"/>
    <property type="project" value="UniProtKB-UniRule"/>
</dbReference>
<dbReference type="EMBL" id="AP018042">
    <property type="protein sequence ID" value="BAX80220.1"/>
    <property type="molecule type" value="Genomic_DNA"/>
</dbReference>
<keyword evidence="7 12" id="KW-0863">Zinc-finger</keyword>
<evidence type="ECO:0000256" key="8">
    <source>
        <dbReference type="ARBA" id="ARBA00022833"/>
    </source>
</evidence>
<dbReference type="InterPro" id="IPR034151">
    <property type="entry name" value="TOPRIM_DnaG_bac"/>
</dbReference>
<dbReference type="InterPro" id="IPR013264">
    <property type="entry name" value="DNAG_N"/>
</dbReference>
<evidence type="ECO:0000256" key="1">
    <source>
        <dbReference type="ARBA" id="ARBA00022478"/>
    </source>
</evidence>
<comment type="catalytic activity">
    <reaction evidence="12">
        <text>ssDNA + n NTP = ssDNA/pppN(pN)n-1 hybrid + (n-1) diphosphate.</text>
        <dbReference type="EC" id="2.7.7.101"/>
    </reaction>
</comment>
<gene>
    <name evidence="12" type="primary">dnaG</name>
    <name evidence="16" type="ORF">ALGA_1848</name>
</gene>
<accession>A0A1Y1CIW7</accession>
<sequence length="651" mass="73973">MIDQSTVARIFDSAEISEVVSDFVTLKKRGVNFLGLCPFHNEKSPSFTVSPAKGIYKCFGCGKGGNPVNFIMEHEHLDYVGALKYLANKYHIEVVEKELSPEQEKKKNDRESMMIVNSFAQKSFTENLHENSQGIAIGMGYMRERGFRDEIIKKFQVGYCLEGWDAFSNHAQECGFKKEYLVTTGLSIEKENRLLDRFRGRVIFPIHGIAGRVQAFGGRILKNDKKSAKYLNSPESEVYSKSRILYGIFQAKKSIVQNEKCFLVEGYTDVLSFHQAGIENVVASSGTALTADQIRLIKRFTNNITIIYDGDAAGIKASLRGIDLVLEQEVNVKVLLLPQGEDPDSFSRTMGASELMEYIEKNESDFIVFKTNLLLKDAKDDPVKRANLIIEIVHSIAIIPDGIIRAVYVRECSNILNVDERVLYTEINKIIHKVKADSWKNEQRSNLPSDQEREKLPDNSAFLRSANECDGEERALVRTLLNFGSEILFSQKDEAGNEEKLLVGQYIIAELTNDELESINPLYQLVFDQYGENMEKETFNAKTFFRDHSNEKVNQLAADILSEPHQLSGLWTRKESVIETEEEKLVLIVPKLVNEYKGKKVRLLMKDVMQEMQKAQDTGNSDRMMELMKQKMVLDQIKNAISKELGNRTIS</sequence>
<evidence type="ECO:0000256" key="11">
    <source>
        <dbReference type="ARBA" id="ARBA00023163"/>
    </source>
</evidence>
<dbReference type="GO" id="GO:0000428">
    <property type="term" value="C:DNA-directed RNA polymerase complex"/>
    <property type="evidence" value="ECO:0007669"/>
    <property type="project" value="UniProtKB-KW"/>
</dbReference>
<dbReference type="SUPFAM" id="SSF57783">
    <property type="entry name" value="Zinc beta-ribbon"/>
    <property type="match status" value="1"/>
</dbReference>
<feature type="domain" description="Toprim" evidence="15">
    <location>
        <begin position="259"/>
        <end position="342"/>
    </location>
</feature>
<keyword evidence="1 12" id="KW-0240">DNA-directed RNA polymerase</keyword>
<evidence type="ECO:0000256" key="3">
    <source>
        <dbReference type="ARBA" id="ARBA00022679"/>
    </source>
</evidence>
<dbReference type="InterPro" id="IPR002694">
    <property type="entry name" value="Znf_CHC2"/>
</dbReference>
<keyword evidence="8 12" id="KW-0862">Zinc</keyword>
<dbReference type="GO" id="GO:0006269">
    <property type="term" value="P:DNA replication, synthesis of primer"/>
    <property type="evidence" value="ECO:0007669"/>
    <property type="project" value="UniProtKB-UniRule"/>
</dbReference>
<keyword evidence="11 12" id="KW-0804">Transcription</keyword>
<evidence type="ECO:0000259" key="15">
    <source>
        <dbReference type="PROSITE" id="PS50880"/>
    </source>
</evidence>
<dbReference type="EC" id="2.7.7.101" evidence="12"/>
<evidence type="ECO:0000256" key="6">
    <source>
        <dbReference type="ARBA" id="ARBA00022723"/>
    </source>
</evidence>
<dbReference type="PANTHER" id="PTHR30313:SF2">
    <property type="entry name" value="DNA PRIMASE"/>
    <property type="match status" value="1"/>
</dbReference>
<dbReference type="PANTHER" id="PTHR30313">
    <property type="entry name" value="DNA PRIMASE"/>
    <property type="match status" value="1"/>
</dbReference>
<dbReference type="PROSITE" id="PS50880">
    <property type="entry name" value="TOPRIM"/>
    <property type="match status" value="1"/>
</dbReference>
<evidence type="ECO:0000256" key="12">
    <source>
        <dbReference type="HAMAP-Rule" id="MF_00974"/>
    </source>
</evidence>
<evidence type="ECO:0000256" key="7">
    <source>
        <dbReference type="ARBA" id="ARBA00022771"/>
    </source>
</evidence>
<evidence type="ECO:0000256" key="14">
    <source>
        <dbReference type="PIRSR" id="PIRSR002811-1"/>
    </source>
</evidence>
<dbReference type="InterPro" id="IPR006171">
    <property type="entry name" value="TOPRIM_dom"/>
</dbReference>
<evidence type="ECO:0000256" key="4">
    <source>
        <dbReference type="ARBA" id="ARBA00022695"/>
    </source>
</evidence>
<evidence type="ECO:0000256" key="5">
    <source>
        <dbReference type="ARBA" id="ARBA00022705"/>
    </source>
</evidence>
<dbReference type="Pfam" id="PF13155">
    <property type="entry name" value="Toprim_2"/>
    <property type="match status" value="1"/>
</dbReference>
<reference evidence="17" key="2">
    <citation type="journal article" date="2020" name="Antonie Van Leeuwenhoek">
        <title>Labilibaculum antarcticum sp. nov., a novel facultative anaerobic, psychrotorelant bacterium isolated from marine sediment of Antarctica.</title>
        <authorList>
            <person name="Watanabe M."/>
            <person name="Kojima H."/>
            <person name="Fukui M."/>
        </authorList>
    </citation>
    <scope>NUCLEOTIDE SEQUENCE [LARGE SCALE GENOMIC DNA]</scope>
    <source>
        <strain evidence="17">SPP2</strain>
    </source>
</reference>
<feature type="zinc finger region" description="CHC2-type" evidence="12 14">
    <location>
        <begin position="37"/>
        <end position="61"/>
    </location>
</feature>
<evidence type="ECO:0000256" key="9">
    <source>
        <dbReference type="ARBA" id="ARBA00022842"/>
    </source>
</evidence>